<dbReference type="GO" id="GO:0004252">
    <property type="term" value="F:serine-type endopeptidase activity"/>
    <property type="evidence" value="ECO:0000318"/>
    <property type="project" value="GO_Central"/>
</dbReference>
<reference evidence="8 10" key="1">
    <citation type="journal article" date="2011" name="Nature">
        <title>The Medicago genome provides insight into the evolution of rhizobial symbioses.</title>
        <authorList>
            <person name="Young N.D."/>
            <person name="Debelle F."/>
            <person name="Oldroyd G.E."/>
            <person name="Geurts R."/>
            <person name="Cannon S.B."/>
            <person name="Udvardi M.K."/>
            <person name="Benedito V.A."/>
            <person name="Mayer K.F."/>
            <person name="Gouzy J."/>
            <person name="Schoof H."/>
            <person name="Van de Peer Y."/>
            <person name="Proost S."/>
            <person name="Cook D.R."/>
            <person name="Meyers B.C."/>
            <person name="Spannagl M."/>
            <person name="Cheung F."/>
            <person name="De Mita S."/>
            <person name="Krishnakumar V."/>
            <person name="Gundlach H."/>
            <person name="Zhou S."/>
            <person name="Mudge J."/>
            <person name="Bharti A.K."/>
            <person name="Murray J.D."/>
            <person name="Naoumkina M.A."/>
            <person name="Rosen B."/>
            <person name="Silverstein K.A."/>
            <person name="Tang H."/>
            <person name="Rombauts S."/>
            <person name="Zhao P.X."/>
            <person name="Zhou P."/>
            <person name="Barbe V."/>
            <person name="Bardou P."/>
            <person name="Bechner M."/>
            <person name="Bellec A."/>
            <person name="Berger A."/>
            <person name="Berges H."/>
            <person name="Bidwell S."/>
            <person name="Bisseling T."/>
            <person name="Choisne N."/>
            <person name="Couloux A."/>
            <person name="Denny R."/>
            <person name="Deshpande S."/>
            <person name="Dai X."/>
            <person name="Doyle J.J."/>
            <person name="Dudez A.M."/>
            <person name="Farmer A.D."/>
            <person name="Fouteau S."/>
            <person name="Franken C."/>
            <person name="Gibelin C."/>
            <person name="Gish J."/>
            <person name="Goldstein S."/>
            <person name="Gonzalez A.J."/>
            <person name="Green P.J."/>
            <person name="Hallab A."/>
            <person name="Hartog M."/>
            <person name="Hua A."/>
            <person name="Humphray S.J."/>
            <person name="Jeong D.H."/>
            <person name="Jing Y."/>
            <person name="Jocker A."/>
            <person name="Kenton S.M."/>
            <person name="Kim D.J."/>
            <person name="Klee K."/>
            <person name="Lai H."/>
            <person name="Lang C."/>
            <person name="Lin S."/>
            <person name="Macmil S.L."/>
            <person name="Magdelenat G."/>
            <person name="Matthews L."/>
            <person name="McCorrison J."/>
            <person name="Monaghan E.L."/>
            <person name="Mun J.H."/>
            <person name="Najar F.Z."/>
            <person name="Nicholson C."/>
            <person name="Noirot C."/>
            <person name="O'Bleness M."/>
            <person name="Paule C.R."/>
            <person name="Poulain J."/>
            <person name="Prion F."/>
            <person name="Qin B."/>
            <person name="Qu C."/>
            <person name="Retzel E.F."/>
            <person name="Riddle C."/>
            <person name="Sallet E."/>
            <person name="Samain S."/>
            <person name="Samson N."/>
            <person name="Sanders I."/>
            <person name="Saurat O."/>
            <person name="Scarpelli C."/>
            <person name="Schiex T."/>
            <person name="Segurens B."/>
            <person name="Severin A.J."/>
            <person name="Sherrier D.J."/>
            <person name="Shi R."/>
            <person name="Sims S."/>
            <person name="Singer S.R."/>
            <person name="Sinharoy S."/>
            <person name="Sterck L."/>
            <person name="Viollet A."/>
            <person name="Wang B.B."/>
            <person name="Wang K."/>
            <person name="Wang M."/>
            <person name="Wang X."/>
            <person name="Warfsmann J."/>
            <person name="Weissenbach J."/>
            <person name="White D.D."/>
            <person name="White J.D."/>
            <person name="Wiley G.B."/>
            <person name="Wincker P."/>
            <person name="Xing Y."/>
            <person name="Yang L."/>
            <person name="Yao Z."/>
            <person name="Ying F."/>
            <person name="Zhai J."/>
            <person name="Zhou L."/>
            <person name="Zuber A."/>
            <person name="Denarie J."/>
            <person name="Dixon R.A."/>
            <person name="May G.D."/>
            <person name="Schwartz D.C."/>
            <person name="Rogers J."/>
            <person name="Quetier F."/>
            <person name="Town C.D."/>
            <person name="Roe B.A."/>
        </authorList>
    </citation>
    <scope>NUCLEOTIDE SEQUENCE [LARGE SCALE GENOMIC DNA]</scope>
    <source>
        <strain evidence="8">A17</strain>
        <strain evidence="9 10">cv. Jemalong A17</strain>
    </source>
</reference>
<dbReference type="Pfam" id="PF05922">
    <property type="entry name" value="Inhibitor_I9"/>
    <property type="match status" value="1"/>
</dbReference>
<dbReference type="SUPFAM" id="SSF52743">
    <property type="entry name" value="Subtilisin-like"/>
    <property type="match status" value="1"/>
</dbReference>
<comment type="similarity">
    <text evidence="2 4">Belongs to the peptidase S8 family.</text>
</comment>
<dbReference type="AlphaFoldDB" id="A0A072V8R7"/>
<evidence type="ECO:0000256" key="4">
    <source>
        <dbReference type="PROSITE-ProRule" id="PRU01240"/>
    </source>
</evidence>
<evidence type="ECO:0000256" key="3">
    <source>
        <dbReference type="ARBA" id="ARBA00022729"/>
    </source>
</evidence>
<dbReference type="Pfam" id="PF00082">
    <property type="entry name" value="Peptidase_S8"/>
    <property type="match status" value="1"/>
</dbReference>
<organism evidence="8 10">
    <name type="scientific">Medicago truncatula</name>
    <name type="common">Barrel medic</name>
    <name type="synonym">Medicago tribuloides</name>
    <dbReference type="NCBI Taxonomy" id="3880"/>
    <lineage>
        <taxon>Eukaryota</taxon>
        <taxon>Viridiplantae</taxon>
        <taxon>Streptophyta</taxon>
        <taxon>Embryophyta</taxon>
        <taxon>Tracheophyta</taxon>
        <taxon>Spermatophyta</taxon>
        <taxon>Magnoliopsida</taxon>
        <taxon>eudicotyledons</taxon>
        <taxon>Gunneridae</taxon>
        <taxon>Pentapetalae</taxon>
        <taxon>rosids</taxon>
        <taxon>fabids</taxon>
        <taxon>Fabales</taxon>
        <taxon>Fabaceae</taxon>
        <taxon>Papilionoideae</taxon>
        <taxon>50 kb inversion clade</taxon>
        <taxon>NPAAA clade</taxon>
        <taxon>Hologalegina</taxon>
        <taxon>IRL clade</taxon>
        <taxon>Trifolieae</taxon>
        <taxon>Medicago</taxon>
    </lineage>
</organism>
<comment type="subcellular location">
    <subcellularLocation>
        <location evidence="1">Secreted</location>
    </subcellularLocation>
</comment>
<dbReference type="PROSITE" id="PS51892">
    <property type="entry name" value="SUBTILASE"/>
    <property type="match status" value="1"/>
</dbReference>
<sequence>MAKYNVVLLFIVSLVLSQIISFVCVAIETGNENVKLYIVYMGSLPKGVPYFPTSDHRNLLQQVIDGSEIENLLVRSYKRSFNGFAAILNDQQRKKLASMNGLGPIPKKWRGVCAGGGNFSCNNKIIGARFYGDEYVSARDGSGHGTHVASTTGGIEVKDVSFYGLAKGTARGGVPSSRIATYKICRGNSTCSGDVILAAFDDAIADGVDIITISICDGYAVDFLKDPIVIGSFHAMEKGILTTQSAGNFGPTPSSVCSGAPWLVTTFIGKSINTFPSNGTKFPIAVRNAQACPTGGNASPEMCDCIDKNMVKGKLVLCGSPISGELAYANGAIGSILNLTKSQLDVSFVTQKPSLNLETNDFVHIQSYTNSTKYPVAEILKSEILRDNDAPRIVSFSSRGPNLLVP</sequence>
<dbReference type="InterPro" id="IPR010259">
    <property type="entry name" value="S8pro/Inhibitor_I9"/>
</dbReference>
<dbReference type="InterPro" id="IPR036852">
    <property type="entry name" value="Peptidase_S8/S53_dom_sf"/>
</dbReference>
<feature type="domain" description="Peptidase S8/S53" evidence="6">
    <location>
        <begin position="133"/>
        <end position="403"/>
    </location>
</feature>
<evidence type="ECO:0000256" key="1">
    <source>
        <dbReference type="ARBA" id="ARBA00004613"/>
    </source>
</evidence>
<protein>
    <submittedName>
        <fullName evidence="8">Subtilisin-like serine endopeptidase family protein, putative</fullName>
    </submittedName>
</protein>
<dbReference type="STRING" id="3880.A0A072V8R7"/>
<evidence type="ECO:0000256" key="2">
    <source>
        <dbReference type="ARBA" id="ARBA00011073"/>
    </source>
</evidence>
<accession>A0A072V8R7</accession>
<feature type="signal peptide" evidence="5">
    <location>
        <begin position="1"/>
        <end position="17"/>
    </location>
</feature>
<evidence type="ECO:0000313" key="8">
    <source>
        <dbReference type="EMBL" id="KEH38389.1"/>
    </source>
</evidence>
<dbReference type="GO" id="GO:0005576">
    <property type="term" value="C:extracellular region"/>
    <property type="evidence" value="ECO:0000318"/>
    <property type="project" value="GO_Central"/>
</dbReference>
<dbReference type="InterPro" id="IPR045051">
    <property type="entry name" value="SBT"/>
</dbReference>
<comment type="caution">
    <text evidence="4">Lacks conserved residue(s) required for the propagation of feature annotation.</text>
</comment>
<evidence type="ECO:0000259" key="7">
    <source>
        <dbReference type="Pfam" id="PF05922"/>
    </source>
</evidence>
<evidence type="ECO:0000256" key="5">
    <source>
        <dbReference type="SAM" id="SignalP"/>
    </source>
</evidence>
<dbReference type="InterPro" id="IPR000209">
    <property type="entry name" value="Peptidase_S8/S53_dom"/>
</dbReference>
<reference evidence="8 10" key="2">
    <citation type="journal article" date="2014" name="BMC Genomics">
        <title>An improved genome release (version Mt4.0) for the model legume Medicago truncatula.</title>
        <authorList>
            <person name="Tang H."/>
            <person name="Krishnakumar V."/>
            <person name="Bidwell S."/>
            <person name="Rosen B."/>
            <person name="Chan A."/>
            <person name="Zhou S."/>
            <person name="Gentzbittel L."/>
            <person name="Childs K.L."/>
            <person name="Yandell M."/>
            <person name="Gundlach H."/>
            <person name="Mayer K.F."/>
            <person name="Schwartz D.C."/>
            <person name="Town C.D."/>
        </authorList>
    </citation>
    <scope>GENOME REANNOTATION</scope>
    <source>
        <strain evidence="8">A17</strain>
        <strain evidence="9 10">cv. Jemalong A17</strain>
    </source>
</reference>
<evidence type="ECO:0000313" key="10">
    <source>
        <dbReference type="Proteomes" id="UP000002051"/>
    </source>
</evidence>
<dbReference type="Gene3D" id="3.40.50.200">
    <property type="entry name" value="Peptidase S8/S53 domain"/>
    <property type="match status" value="1"/>
</dbReference>
<keyword evidence="3 5" id="KW-0732">Signal</keyword>
<dbReference type="Proteomes" id="UP000002051">
    <property type="component" value="Chromosome 2"/>
</dbReference>
<dbReference type="HOGENOM" id="CLU_000625_0_1_1"/>
<keyword evidence="10" id="KW-1185">Reference proteome</keyword>
<dbReference type="EMBL" id="CM001218">
    <property type="protein sequence ID" value="KEH38389.1"/>
    <property type="molecule type" value="Genomic_DNA"/>
</dbReference>
<proteinExistence type="inferred from homology"/>
<feature type="chain" id="PRO_5014500398" evidence="5">
    <location>
        <begin position="18"/>
        <end position="406"/>
    </location>
</feature>
<dbReference type="EnsemblPlants" id="KEH38389">
    <property type="protein sequence ID" value="KEH38389"/>
    <property type="gene ID" value="MTR_2g070250"/>
</dbReference>
<dbReference type="PANTHER" id="PTHR10795">
    <property type="entry name" value="PROPROTEIN CONVERTASE SUBTILISIN/KEXIN"/>
    <property type="match status" value="1"/>
</dbReference>
<dbReference type="GO" id="GO:0006508">
    <property type="term" value="P:proteolysis"/>
    <property type="evidence" value="ECO:0007669"/>
    <property type="project" value="InterPro"/>
</dbReference>
<evidence type="ECO:0000259" key="6">
    <source>
        <dbReference type="Pfam" id="PF00082"/>
    </source>
</evidence>
<reference evidence="9" key="3">
    <citation type="submission" date="2015-04" db="UniProtKB">
        <authorList>
            <consortium name="EnsemblPlants"/>
        </authorList>
    </citation>
    <scope>IDENTIFICATION</scope>
    <source>
        <strain evidence="9">cv. Jemalong A17</strain>
    </source>
</reference>
<dbReference type="Gene3D" id="3.50.30.30">
    <property type="match status" value="1"/>
</dbReference>
<name>A0A072V8R7_MEDTR</name>
<feature type="domain" description="Inhibitor I9" evidence="7">
    <location>
        <begin position="37"/>
        <end position="100"/>
    </location>
</feature>
<gene>
    <name evidence="8" type="ordered locus">MTR_2g070250</name>
</gene>
<evidence type="ECO:0000313" key="9">
    <source>
        <dbReference type="EnsemblPlants" id="KEH38389"/>
    </source>
</evidence>